<name>A0A316E5J8_9FLAO</name>
<protein>
    <submittedName>
        <fullName evidence="2">Uncharacterized protein</fullName>
    </submittedName>
</protein>
<proteinExistence type="predicted"/>
<dbReference type="Proteomes" id="UP000651837">
    <property type="component" value="Unassembled WGS sequence"/>
</dbReference>
<keyword evidence="4" id="KW-1185">Reference proteome</keyword>
<sequence length="305" mass="33493">MKKIIPIHHLIITLLTLFCAQNLRSQETGQINYPELGISFHVPEGWVGNKVASGFAITSSKTKGVLLIITHDVQSIQEMEIEAKNGFKIGKNTLLKPINGVEKISDNTIAGIYEGVIDTKPSKALIVGITNPYGYGLTLLCAAGSSAYSDDLQNAGLWVTASVNFYEPQTQTTAMTAHENPSTWGELLKNCRLTYMESYNTSGGGYGKKIKIDLCGQGYFNHSTYNSMGMDTGGASAGYGSNNKGTGQWKTYLNAHGQDVLQLNFYNGEVYEYIVTTDEEDKTFLNGDRYFRTYKDSGKYSPLCD</sequence>
<accession>A0A316E5J8</accession>
<dbReference type="EMBL" id="JACWLN010000001">
    <property type="protein sequence ID" value="MBD1259356.1"/>
    <property type="molecule type" value="Genomic_DNA"/>
</dbReference>
<dbReference type="AlphaFoldDB" id="A0A316E5J8"/>
<evidence type="ECO:0000313" key="3">
    <source>
        <dbReference type="Proteomes" id="UP000245667"/>
    </source>
</evidence>
<dbReference type="EMBL" id="QGGQ01000002">
    <property type="protein sequence ID" value="PWK24918.1"/>
    <property type="molecule type" value="Genomic_DNA"/>
</dbReference>
<reference evidence="1 4" key="2">
    <citation type="submission" date="2020-07" db="EMBL/GenBank/DDBJ databases">
        <title>The draft genome sequence of Maribacter polysiphoniae KCTC 22021.</title>
        <authorList>
            <person name="Mu L."/>
        </authorList>
    </citation>
    <scope>NUCLEOTIDE SEQUENCE [LARGE SCALE GENOMIC DNA]</scope>
    <source>
        <strain evidence="1 4">KCTC 22021</strain>
    </source>
</reference>
<comment type="caution">
    <text evidence="2">The sequence shown here is derived from an EMBL/GenBank/DDBJ whole genome shotgun (WGS) entry which is preliminary data.</text>
</comment>
<dbReference type="OrthoDB" id="822236at2"/>
<reference evidence="2 3" key="1">
    <citation type="submission" date="2018-05" db="EMBL/GenBank/DDBJ databases">
        <title>Genomic Encyclopedia of Archaeal and Bacterial Type Strains, Phase II (KMG-II): from individual species to whole genera.</title>
        <authorList>
            <person name="Goeker M."/>
        </authorList>
    </citation>
    <scope>NUCLEOTIDE SEQUENCE [LARGE SCALE GENOMIC DNA]</scope>
    <source>
        <strain evidence="2 3">DSM 23514</strain>
    </source>
</reference>
<evidence type="ECO:0000313" key="4">
    <source>
        <dbReference type="Proteomes" id="UP000651837"/>
    </source>
</evidence>
<evidence type="ECO:0000313" key="2">
    <source>
        <dbReference type="EMBL" id="PWK24918.1"/>
    </source>
</evidence>
<dbReference type="Proteomes" id="UP000245667">
    <property type="component" value="Unassembled WGS sequence"/>
</dbReference>
<dbReference type="RefSeq" id="WP_109649445.1">
    <property type="nucleotide sequence ID" value="NZ_JACWLN010000001.1"/>
</dbReference>
<gene>
    <name evidence="1" type="ORF">HZY62_02055</name>
    <name evidence="2" type="ORF">LX92_01286</name>
</gene>
<evidence type="ECO:0000313" key="1">
    <source>
        <dbReference type="EMBL" id="MBD1259356.1"/>
    </source>
</evidence>
<organism evidence="2 3">
    <name type="scientific">Maribacter polysiphoniae</name>
    <dbReference type="NCBI Taxonomy" id="429344"/>
    <lineage>
        <taxon>Bacteria</taxon>
        <taxon>Pseudomonadati</taxon>
        <taxon>Bacteroidota</taxon>
        <taxon>Flavobacteriia</taxon>
        <taxon>Flavobacteriales</taxon>
        <taxon>Flavobacteriaceae</taxon>
        <taxon>Maribacter</taxon>
    </lineage>
</organism>